<dbReference type="EMBL" id="DS547121">
    <property type="protein sequence ID" value="EDR03886.1"/>
    <property type="molecule type" value="Genomic_DNA"/>
</dbReference>
<dbReference type="GeneID" id="6081164"/>
<keyword evidence="3" id="KW-1185">Reference proteome</keyword>
<dbReference type="Proteomes" id="UP000001194">
    <property type="component" value="Unassembled WGS sequence"/>
</dbReference>
<accession>B0DN73</accession>
<dbReference type="OrthoDB" id="10568846at2759"/>
<gene>
    <name evidence="2" type="ORF">LACBIDRAFT_331027</name>
</gene>
<proteinExistence type="predicted"/>
<dbReference type="RefSeq" id="XP_001885454.1">
    <property type="nucleotide sequence ID" value="XM_001885419.1"/>
</dbReference>
<feature type="region of interest" description="Disordered" evidence="1">
    <location>
        <begin position="41"/>
        <end position="78"/>
    </location>
</feature>
<sequence>MDSYPTPRSIVARHPCQVLSNSSSLWSATADIALPFPSPRWPTSSGTTPANSVLNPGKTGSPSSSSLSDDCRSSDVTRASGCPDIGWSPYDSMDASDGNTEGFNDYQSLGNTFASSFPPSPMTMSIDRYLLNYPQHVRSLDDQQGDRWINVVLEYTLARSTNFAHRIKGKNGSTVLDPHRRSSIASGENVRFLLLNTSGLTWVAASLQSGTQRTNKFTMLTLLAKNHTWTEKPEIVVRVAFFLSDLISLIVDTIVSAKFLRTDVHKTSTSTPFLLSTQNHDLSFGTPWYFLMGTPTNLGGFLFI</sequence>
<dbReference type="AlphaFoldDB" id="B0DN73"/>
<organism evidence="3">
    <name type="scientific">Laccaria bicolor (strain S238N-H82 / ATCC MYA-4686)</name>
    <name type="common">Bicoloured deceiver</name>
    <name type="synonym">Laccaria laccata var. bicolor</name>
    <dbReference type="NCBI Taxonomy" id="486041"/>
    <lineage>
        <taxon>Eukaryota</taxon>
        <taxon>Fungi</taxon>
        <taxon>Dikarya</taxon>
        <taxon>Basidiomycota</taxon>
        <taxon>Agaricomycotina</taxon>
        <taxon>Agaricomycetes</taxon>
        <taxon>Agaricomycetidae</taxon>
        <taxon>Agaricales</taxon>
        <taxon>Agaricineae</taxon>
        <taxon>Hydnangiaceae</taxon>
        <taxon>Laccaria</taxon>
    </lineage>
</organism>
<evidence type="ECO:0000256" key="1">
    <source>
        <dbReference type="SAM" id="MobiDB-lite"/>
    </source>
</evidence>
<dbReference type="InParanoid" id="B0DN73"/>
<feature type="compositionally biased region" description="Polar residues" evidence="1">
    <location>
        <begin position="41"/>
        <end position="60"/>
    </location>
</feature>
<evidence type="ECO:0000313" key="2">
    <source>
        <dbReference type="EMBL" id="EDR03886.1"/>
    </source>
</evidence>
<name>B0DN73_LACBS</name>
<reference evidence="2 3" key="1">
    <citation type="journal article" date="2008" name="Nature">
        <title>The genome of Laccaria bicolor provides insights into mycorrhizal symbiosis.</title>
        <authorList>
            <person name="Martin F."/>
            <person name="Aerts A."/>
            <person name="Ahren D."/>
            <person name="Brun A."/>
            <person name="Danchin E.G.J."/>
            <person name="Duchaussoy F."/>
            <person name="Gibon J."/>
            <person name="Kohler A."/>
            <person name="Lindquist E."/>
            <person name="Pereda V."/>
            <person name="Salamov A."/>
            <person name="Shapiro H.J."/>
            <person name="Wuyts J."/>
            <person name="Blaudez D."/>
            <person name="Buee M."/>
            <person name="Brokstein P."/>
            <person name="Canbaeck B."/>
            <person name="Cohen D."/>
            <person name="Courty P.E."/>
            <person name="Coutinho P.M."/>
            <person name="Delaruelle C."/>
            <person name="Detter J.C."/>
            <person name="Deveau A."/>
            <person name="DiFazio S."/>
            <person name="Duplessis S."/>
            <person name="Fraissinet-Tachet L."/>
            <person name="Lucic E."/>
            <person name="Frey-Klett P."/>
            <person name="Fourrey C."/>
            <person name="Feussner I."/>
            <person name="Gay G."/>
            <person name="Grimwood J."/>
            <person name="Hoegger P.J."/>
            <person name="Jain P."/>
            <person name="Kilaru S."/>
            <person name="Labbe J."/>
            <person name="Lin Y.C."/>
            <person name="Legue V."/>
            <person name="Le Tacon F."/>
            <person name="Marmeisse R."/>
            <person name="Melayah D."/>
            <person name="Montanini B."/>
            <person name="Muratet M."/>
            <person name="Nehls U."/>
            <person name="Niculita-Hirzel H."/>
            <person name="Oudot-Le Secq M.P."/>
            <person name="Peter M."/>
            <person name="Quesneville H."/>
            <person name="Rajashekar B."/>
            <person name="Reich M."/>
            <person name="Rouhier N."/>
            <person name="Schmutz J."/>
            <person name="Yin T."/>
            <person name="Chalot M."/>
            <person name="Henrissat B."/>
            <person name="Kuees U."/>
            <person name="Lucas S."/>
            <person name="Van de Peer Y."/>
            <person name="Podila G.K."/>
            <person name="Polle A."/>
            <person name="Pukkila P.J."/>
            <person name="Richardson P.M."/>
            <person name="Rouze P."/>
            <person name="Sanders I.R."/>
            <person name="Stajich J.E."/>
            <person name="Tunlid A."/>
            <person name="Tuskan G."/>
            <person name="Grigoriev I.V."/>
        </authorList>
    </citation>
    <scope>NUCLEOTIDE SEQUENCE [LARGE SCALE GENOMIC DNA]</scope>
    <source>
        <strain evidence="3">S238N-H82 / ATCC MYA-4686</strain>
    </source>
</reference>
<dbReference type="HOGENOM" id="CLU_915473_0_0_1"/>
<dbReference type="KEGG" id="lbc:LACBIDRAFT_331027"/>
<evidence type="ECO:0000313" key="3">
    <source>
        <dbReference type="Proteomes" id="UP000001194"/>
    </source>
</evidence>
<protein>
    <submittedName>
        <fullName evidence="2">Predicted protein</fullName>
    </submittedName>
</protein>